<feature type="transmembrane region" description="Helical" evidence="5">
    <location>
        <begin position="484"/>
        <end position="507"/>
    </location>
</feature>
<feature type="region of interest" description="Disordered" evidence="4">
    <location>
        <begin position="694"/>
        <end position="719"/>
    </location>
</feature>
<keyword evidence="5" id="KW-1133">Transmembrane helix</keyword>
<evidence type="ECO:0000256" key="6">
    <source>
        <dbReference type="SAM" id="SignalP"/>
    </source>
</evidence>
<proteinExistence type="predicted"/>
<sequence length="719" mass="80136">MIFRKVRYCSAFLLAWVAILVIVLASSTAWAQDARLLEGRASPALVQEFFSDADRFEPSEGTPSYTRVFRGQEQIGYLFSTLDVVRARGYSSRPFDAIIGMDMAGQLTGARVIRHHDPYLRGFPDRVQRLGDFLDAHIEYPVDEATPAPLPPDFVQGTTVSARNMRAGIMDAGRVIMRINDPRPLITEPTLNRLDYGFLDWDQLLEMGAVSDELISFGDIREAFSKAGVTPTDLDIPFERARSDSDRYTELVVALVTPALIGRNVIRASDFGEFVEPAPDDVVMLAVMSGGYYDFLGTQYRSAESDHKFDRLQLVQGDLAIDFFEKDFQRVGQTVQRAGGPMLRNSGLFTIALSSGFDPLAPFEIRYFVQAVDAAGVEHTVQFPVSYQLPEQAVLMPYVEPLPPWAEAWLESGLELGILAAALTVLTLIFVFQQQLARNRQLHRWLRPAFLTFTLVWLGWIAGGQLSIVHIVNYVRGPFDGADLGFYLAEPLIVVISLYVLLSLFLIGRGVFCGWLCPFGALQELTSKIARFVRLPVWNPSQQQQRWMWLPKYGLAAVIIGAAFVAPEALAAVEEVEPFKTAIISAFTRPWPYVTYAVVLLVIGLFTERFFCRFLCPLGGVLALGDRLHVFEFLKRRPECGVGGCHLCELSCPVKAIERSGKIVMAECFQCLDCQVEYHDDHRCPPLAKTRKQRERAAGTSVQKPLVLSPNGATAPADA</sequence>
<feature type="transmembrane region" description="Helical" evidence="5">
    <location>
        <begin position="416"/>
        <end position="437"/>
    </location>
</feature>
<dbReference type="SUPFAM" id="SSF54862">
    <property type="entry name" value="4Fe-4S ferredoxins"/>
    <property type="match status" value="1"/>
</dbReference>
<feature type="transmembrane region" description="Helical" evidence="5">
    <location>
        <begin position="449"/>
        <end position="472"/>
    </location>
</feature>
<protein>
    <submittedName>
        <fullName evidence="8">4Fe-4S binding protein</fullName>
    </submittedName>
</protein>
<dbReference type="PANTHER" id="PTHR30224">
    <property type="entry name" value="ELECTRON TRANSPORT PROTEIN"/>
    <property type="match status" value="1"/>
</dbReference>
<name>A0A6G7VJ91_9RHOB</name>
<evidence type="ECO:0000256" key="3">
    <source>
        <dbReference type="ARBA" id="ARBA00023136"/>
    </source>
</evidence>
<keyword evidence="2" id="KW-1003">Cell membrane</keyword>
<keyword evidence="5" id="KW-0812">Transmembrane</keyword>
<evidence type="ECO:0000259" key="7">
    <source>
        <dbReference type="PROSITE" id="PS51379"/>
    </source>
</evidence>
<evidence type="ECO:0000256" key="1">
    <source>
        <dbReference type="ARBA" id="ARBA00004236"/>
    </source>
</evidence>
<keyword evidence="3 5" id="KW-0472">Membrane</keyword>
<dbReference type="InterPro" id="IPR052378">
    <property type="entry name" value="NosR_regulator"/>
</dbReference>
<keyword evidence="6" id="KW-0732">Signal</keyword>
<evidence type="ECO:0000313" key="8">
    <source>
        <dbReference type="EMBL" id="QIK39936.1"/>
    </source>
</evidence>
<dbReference type="PIRSF" id="PIRSF036354">
    <property type="entry name" value="NosR"/>
    <property type="match status" value="1"/>
</dbReference>
<evidence type="ECO:0000313" key="9">
    <source>
        <dbReference type="Proteomes" id="UP000500791"/>
    </source>
</evidence>
<dbReference type="GO" id="GO:0003677">
    <property type="term" value="F:DNA binding"/>
    <property type="evidence" value="ECO:0007669"/>
    <property type="project" value="InterPro"/>
</dbReference>
<dbReference type="InterPro" id="IPR017896">
    <property type="entry name" value="4Fe4S_Fe-S-bd"/>
</dbReference>
<dbReference type="KEGG" id="mon:G8E03_03675"/>
<reference evidence="8 9" key="1">
    <citation type="submission" date="2020-03" db="EMBL/GenBank/DDBJ databases">
        <title>Complete genome sequence of Monaibacterium sp. ALG8 with diverse plasmids.</title>
        <authorList>
            <person name="Sun C."/>
        </authorList>
    </citation>
    <scope>NUCLEOTIDE SEQUENCE [LARGE SCALE GENOMIC DNA]</scope>
    <source>
        <strain evidence="8 9">ALG8</strain>
    </source>
</reference>
<evidence type="ECO:0000256" key="4">
    <source>
        <dbReference type="SAM" id="MobiDB-lite"/>
    </source>
</evidence>
<dbReference type="InterPro" id="IPR011399">
    <property type="entry name" value="NosR"/>
</dbReference>
<feature type="transmembrane region" description="Helical" evidence="5">
    <location>
        <begin position="553"/>
        <end position="573"/>
    </location>
</feature>
<feature type="domain" description="4Fe-4S ferredoxin-type" evidence="7">
    <location>
        <begin position="631"/>
        <end position="662"/>
    </location>
</feature>
<dbReference type="GO" id="GO:0045893">
    <property type="term" value="P:positive regulation of DNA-templated transcription"/>
    <property type="evidence" value="ECO:0007669"/>
    <property type="project" value="InterPro"/>
</dbReference>
<evidence type="ECO:0000256" key="2">
    <source>
        <dbReference type="ARBA" id="ARBA00022475"/>
    </source>
</evidence>
<evidence type="ECO:0000256" key="5">
    <source>
        <dbReference type="SAM" id="Phobius"/>
    </source>
</evidence>
<dbReference type="GO" id="GO:0005886">
    <property type="term" value="C:plasma membrane"/>
    <property type="evidence" value="ECO:0007669"/>
    <property type="project" value="UniProtKB-SubCell"/>
</dbReference>
<organism evidence="8 9">
    <name type="scientific">Pontivivens nitratireducens</name>
    <dbReference type="NCBI Taxonomy" id="2758038"/>
    <lineage>
        <taxon>Bacteria</taxon>
        <taxon>Pseudomonadati</taxon>
        <taxon>Pseudomonadota</taxon>
        <taxon>Alphaproteobacteria</taxon>
        <taxon>Rhodobacterales</taxon>
        <taxon>Paracoccaceae</taxon>
        <taxon>Pontivivens</taxon>
    </lineage>
</organism>
<feature type="signal peptide" evidence="6">
    <location>
        <begin position="1"/>
        <end position="31"/>
    </location>
</feature>
<comment type="subcellular location">
    <subcellularLocation>
        <location evidence="1">Cell membrane</location>
    </subcellularLocation>
</comment>
<dbReference type="Pfam" id="PF12801">
    <property type="entry name" value="Fer4_5"/>
    <property type="match status" value="2"/>
</dbReference>
<keyword evidence="9" id="KW-1185">Reference proteome</keyword>
<feature type="chain" id="PRO_5026156532" evidence="6">
    <location>
        <begin position="32"/>
        <end position="719"/>
    </location>
</feature>
<dbReference type="EMBL" id="CP049811">
    <property type="protein sequence ID" value="QIK39936.1"/>
    <property type="molecule type" value="Genomic_DNA"/>
</dbReference>
<dbReference type="Proteomes" id="UP000500791">
    <property type="component" value="Chromosome"/>
</dbReference>
<dbReference type="AlphaFoldDB" id="A0A6G7VJ91"/>
<gene>
    <name evidence="8" type="ORF">G8E03_03675</name>
</gene>
<dbReference type="PANTHER" id="PTHR30224:SF4">
    <property type="entry name" value="ELECTRON TRANSPORT PROTEIN YCCM-RELATED"/>
    <property type="match status" value="1"/>
</dbReference>
<feature type="transmembrane region" description="Helical" evidence="5">
    <location>
        <begin position="593"/>
        <end position="612"/>
    </location>
</feature>
<accession>A0A6G7VJ91</accession>
<dbReference type="PROSITE" id="PS51379">
    <property type="entry name" value="4FE4S_FER_2"/>
    <property type="match status" value="1"/>
</dbReference>